<protein>
    <submittedName>
        <fullName evidence="2">Uncharacterized protein</fullName>
    </submittedName>
</protein>
<evidence type="ECO:0000256" key="1">
    <source>
        <dbReference type="SAM" id="MobiDB-lite"/>
    </source>
</evidence>
<reference evidence="2" key="1">
    <citation type="submission" date="2021-09" db="EMBL/GenBank/DDBJ databases">
        <authorList>
            <consortium name="AG Swart"/>
            <person name="Singh M."/>
            <person name="Singh A."/>
            <person name="Seah K."/>
            <person name="Emmerich C."/>
        </authorList>
    </citation>
    <scope>NUCLEOTIDE SEQUENCE</scope>
    <source>
        <strain evidence="2">ATCC30299</strain>
    </source>
</reference>
<evidence type="ECO:0000313" key="2">
    <source>
        <dbReference type="EMBL" id="CAG9333550.1"/>
    </source>
</evidence>
<gene>
    <name evidence="2" type="ORF">BSTOLATCC_MIC58360</name>
</gene>
<feature type="region of interest" description="Disordered" evidence="1">
    <location>
        <begin position="346"/>
        <end position="408"/>
    </location>
</feature>
<proteinExistence type="predicted"/>
<sequence length="547" mass="63207">MQEPMPLNFYMQKSWCDAKDGLGVWRVGRIKKRQKNLITIHFDGWSDKWKQVYCLHSDLIAPFRMHSKGYTGQSKLALREWDYSEDNLKIHEGKIDLLVRNEFSVFNARELTSFLRGDLFIQVDCLMSFTYTNPSKDIPRVCVYFNYVLDIIIKWLQIAPSKFEGSNFKDPDAYLYERPTSIYKAGYEMLETLINILGLNPRTAKFYEKYKALTNTKQLIQNFMNKQGMIYIKNIIESKLPLEDFWNFLVVLPQLFAAGGASAANRYIPDYLEALVNSLDSISDEGMMEISNNYQKLEQFIENSNNMMKLVLPDNQREVYINLFRSKFRMDRQSFIMKRATESVLESSKDASPEIPTPIIDFHEPKSFPTPKESSKPKLPIPPKSPQRPPVYSAPSIPQSSPQSSSQISTPALLEIQLSLSNLKSYVESKHQECVDLIEKSLKTGLDKKQENDYKLEEVFKAHNSCDHQEFAVLSAMEFLLTENKVQDALKLLRWRKKILKLANMNGWEIAEDVAKRTLQKLEVTSNDVIDANLRSVLSSRNSLDSQ</sequence>
<dbReference type="EMBL" id="CAJZBQ010000056">
    <property type="protein sequence ID" value="CAG9333550.1"/>
    <property type="molecule type" value="Genomic_DNA"/>
</dbReference>
<keyword evidence="3" id="KW-1185">Reference proteome</keyword>
<accession>A0AAU9KJL9</accession>
<dbReference type="SUPFAM" id="SSF63748">
    <property type="entry name" value="Tudor/PWWP/MBT"/>
    <property type="match status" value="1"/>
</dbReference>
<organism evidence="2 3">
    <name type="scientific">Blepharisma stoltei</name>
    <dbReference type="NCBI Taxonomy" id="1481888"/>
    <lineage>
        <taxon>Eukaryota</taxon>
        <taxon>Sar</taxon>
        <taxon>Alveolata</taxon>
        <taxon>Ciliophora</taxon>
        <taxon>Postciliodesmatophora</taxon>
        <taxon>Heterotrichea</taxon>
        <taxon>Heterotrichida</taxon>
        <taxon>Blepharismidae</taxon>
        <taxon>Blepharisma</taxon>
    </lineage>
</organism>
<evidence type="ECO:0000313" key="3">
    <source>
        <dbReference type="Proteomes" id="UP001162131"/>
    </source>
</evidence>
<dbReference type="AlphaFoldDB" id="A0AAU9KJL9"/>
<dbReference type="Gene3D" id="2.30.30.140">
    <property type="match status" value="1"/>
</dbReference>
<name>A0AAU9KJL9_9CILI</name>
<dbReference type="Proteomes" id="UP001162131">
    <property type="component" value="Unassembled WGS sequence"/>
</dbReference>
<feature type="compositionally biased region" description="Pro residues" evidence="1">
    <location>
        <begin position="379"/>
        <end position="389"/>
    </location>
</feature>
<feature type="compositionally biased region" description="Low complexity" evidence="1">
    <location>
        <begin position="395"/>
        <end position="408"/>
    </location>
</feature>
<comment type="caution">
    <text evidence="2">The sequence shown here is derived from an EMBL/GenBank/DDBJ whole genome shotgun (WGS) entry which is preliminary data.</text>
</comment>